<evidence type="ECO:0000313" key="1">
    <source>
        <dbReference type="EMBL" id="AJO24052.1"/>
    </source>
</evidence>
<reference evidence="2" key="1">
    <citation type="submission" date="2015-01" db="EMBL/GenBank/DDBJ databases">
        <title>Comparative genome analysis of Bacillus coagulans HM-08, Clostridium butyricum HM-68, Bacillus subtilis HM-66 and Bacillus paralicheniformis BL-09.</title>
        <authorList>
            <person name="Zhang H."/>
        </authorList>
    </citation>
    <scope>NUCLEOTIDE SEQUENCE [LARGE SCALE GENOMIC DNA]</scope>
    <source>
        <strain evidence="2">HM-08</strain>
    </source>
</reference>
<protein>
    <submittedName>
        <fullName evidence="1">Uncharacterized protein</fullName>
    </submittedName>
</protein>
<dbReference type="AlphaFoldDB" id="A0AAN0T785"/>
<accession>A0AAN0T785</accession>
<organism evidence="1 2">
    <name type="scientific">Heyndrickxia coagulans</name>
    <name type="common">Weizmannia coagulans</name>
    <dbReference type="NCBI Taxonomy" id="1398"/>
    <lineage>
        <taxon>Bacteria</taxon>
        <taxon>Bacillati</taxon>
        <taxon>Bacillota</taxon>
        <taxon>Bacilli</taxon>
        <taxon>Bacillales</taxon>
        <taxon>Bacillaceae</taxon>
        <taxon>Heyndrickxia</taxon>
    </lineage>
</organism>
<sequence>MPAKIIVLKYNEILPAVSYHTMNGLALIRIFPSLKIKFQRPKWKKSVIV</sequence>
<proteinExistence type="predicted"/>
<keyword evidence="2" id="KW-1185">Reference proteome</keyword>
<dbReference type="EMBL" id="CP010525">
    <property type="protein sequence ID" value="AJO24052.1"/>
    <property type="molecule type" value="Genomic_DNA"/>
</dbReference>
<name>A0AAN0T785_HEYCO</name>
<dbReference type="Proteomes" id="UP000032024">
    <property type="component" value="Chromosome"/>
</dbReference>
<gene>
    <name evidence="1" type="ORF">SB48_HM08orf05216</name>
</gene>
<evidence type="ECO:0000313" key="2">
    <source>
        <dbReference type="Proteomes" id="UP000032024"/>
    </source>
</evidence>